<dbReference type="GO" id="GO:0051213">
    <property type="term" value="F:dioxygenase activity"/>
    <property type="evidence" value="ECO:0007669"/>
    <property type="project" value="UniProtKB-KW"/>
</dbReference>
<accession>A0A263D7N2</accession>
<feature type="domain" description="VOC" evidence="4">
    <location>
        <begin position="4"/>
        <end position="124"/>
    </location>
</feature>
<comment type="caution">
    <text evidence="5">The sequence shown here is derived from an EMBL/GenBank/DDBJ whole genome shotgun (WGS) entry which is preliminary data.</text>
</comment>
<dbReference type="RefSeq" id="WP_094862012.1">
    <property type="nucleotide sequence ID" value="NZ_NKYE01000004.1"/>
</dbReference>
<evidence type="ECO:0000259" key="4">
    <source>
        <dbReference type="PROSITE" id="PS51819"/>
    </source>
</evidence>
<dbReference type="InterPro" id="IPR000335">
    <property type="entry name" value="Bleomycin-R"/>
</dbReference>
<organism evidence="5 6">
    <name type="scientific">Amycolatopsis antarctica</name>
    <dbReference type="NCBI Taxonomy" id="1854586"/>
    <lineage>
        <taxon>Bacteria</taxon>
        <taxon>Bacillati</taxon>
        <taxon>Actinomycetota</taxon>
        <taxon>Actinomycetes</taxon>
        <taxon>Pseudonocardiales</taxon>
        <taxon>Pseudonocardiaceae</taxon>
        <taxon>Amycolatopsis</taxon>
    </lineage>
</organism>
<comment type="similarity">
    <text evidence="1">Belongs to the bleomycin resistance protein family.</text>
</comment>
<dbReference type="SUPFAM" id="SSF54593">
    <property type="entry name" value="Glyoxalase/Bleomycin resistance protein/Dihydroxybiphenyl dioxygenase"/>
    <property type="match status" value="1"/>
</dbReference>
<dbReference type="EMBL" id="NKYE01000004">
    <property type="protein sequence ID" value="OZM73496.1"/>
    <property type="molecule type" value="Genomic_DNA"/>
</dbReference>
<keyword evidence="5" id="KW-0223">Dioxygenase</keyword>
<keyword evidence="5" id="KW-0560">Oxidoreductase</keyword>
<dbReference type="InterPro" id="IPR029068">
    <property type="entry name" value="Glyas_Bleomycin-R_OHBP_Dase"/>
</dbReference>
<keyword evidence="3" id="KW-0046">Antibiotic resistance</keyword>
<dbReference type="Gene3D" id="3.10.180.10">
    <property type="entry name" value="2,3-Dihydroxybiphenyl 1,2-Dioxygenase, domain 1"/>
    <property type="match status" value="1"/>
</dbReference>
<evidence type="ECO:0000256" key="2">
    <source>
        <dbReference type="ARBA" id="ARBA00021572"/>
    </source>
</evidence>
<dbReference type="Proteomes" id="UP000242444">
    <property type="component" value="Unassembled WGS sequence"/>
</dbReference>
<evidence type="ECO:0000313" key="5">
    <source>
        <dbReference type="EMBL" id="OZM73496.1"/>
    </source>
</evidence>
<evidence type="ECO:0000256" key="1">
    <source>
        <dbReference type="ARBA" id="ARBA00011051"/>
    </source>
</evidence>
<evidence type="ECO:0000256" key="3">
    <source>
        <dbReference type="ARBA" id="ARBA00023251"/>
    </source>
</evidence>
<name>A0A263D7N2_9PSEU</name>
<dbReference type="AlphaFoldDB" id="A0A263D7N2"/>
<reference evidence="5 6" key="1">
    <citation type="submission" date="2017-07" db="EMBL/GenBank/DDBJ databases">
        <title>Amycolatopsis antarcticus sp. nov., isolated from the surface of an Antarcticus brown macroalga.</title>
        <authorList>
            <person name="Wang J."/>
            <person name="Leiva S."/>
            <person name="Huang J."/>
            <person name="Huang Y."/>
        </authorList>
    </citation>
    <scope>NUCLEOTIDE SEQUENCE [LARGE SCALE GENOMIC DNA]</scope>
    <source>
        <strain evidence="5 6">AU-G6</strain>
    </source>
</reference>
<evidence type="ECO:0000313" key="6">
    <source>
        <dbReference type="Proteomes" id="UP000242444"/>
    </source>
</evidence>
<dbReference type="OrthoDB" id="9798201at2"/>
<dbReference type="GO" id="GO:0046677">
    <property type="term" value="P:response to antibiotic"/>
    <property type="evidence" value="ECO:0007669"/>
    <property type="project" value="UniProtKB-KW"/>
</dbReference>
<dbReference type="InterPro" id="IPR037523">
    <property type="entry name" value="VOC_core"/>
</dbReference>
<protein>
    <recommendedName>
        <fullName evidence="2">Bleomycin resistance protein</fullName>
    </recommendedName>
</protein>
<dbReference type="Pfam" id="PF19581">
    <property type="entry name" value="Glyoxalase_7"/>
    <property type="match status" value="1"/>
</dbReference>
<dbReference type="PROSITE" id="PS51819">
    <property type="entry name" value="VOC"/>
    <property type="match status" value="1"/>
</dbReference>
<gene>
    <name evidence="5" type="ORF">CFN78_08070</name>
</gene>
<proteinExistence type="inferred from homology"/>
<keyword evidence="6" id="KW-1185">Reference proteome</keyword>
<dbReference type="InParanoid" id="A0A263D7N2"/>
<sequence>MRFKAGLVVPVLRVFDLVKAHEFYVGYLGFTVDWEHRFDGEGPVYQQVSRGSLVLHLSEHHGDGTPGTLVYVYAKGVRDLHAELAGKDYPYLNPGIGPSAGAESGGACLELRDPFGNTLRIDERED</sequence>